<dbReference type="Pfam" id="PF11915">
    <property type="entry name" value="DUF3433"/>
    <property type="match status" value="2"/>
</dbReference>
<feature type="transmembrane region" description="Helical" evidence="1">
    <location>
        <begin position="66"/>
        <end position="85"/>
    </location>
</feature>
<dbReference type="AlphaFoldDB" id="A0AAJ0B3T5"/>
<dbReference type="PANTHER" id="PTHR37544">
    <property type="entry name" value="SPRAY-RELATED"/>
    <property type="match status" value="1"/>
</dbReference>
<organism evidence="2 3">
    <name type="scientific">Echria macrotheca</name>
    <dbReference type="NCBI Taxonomy" id="438768"/>
    <lineage>
        <taxon>Eukaryota</taxon>
        <taxon>Fungi</taxon>
        <taxon>Dikarya</taxon>
        <taxon>Ascomycota</taxon>
        <taxon>Pezizomycotina</taxon>
        <taxon>Sordariomycetes</taxon>
        <taxon>Sordariomycetidae</taxon>
        <taxon>Sordariales</taxon>
        <taxon>Schizotheciaceae</taxon>
        <taxon>Echria</taxon>
    </lineage>
</organism>
<keyword evidence="1" id="KW-1133">Transmembrane helix</keyword>
<dbReference type="EMBL" id="MU839843">
    <property type="protein sequence ID" value="KAK1751052.1"/>
    <property type="molecule type" value="Genomic_DNA"/>
</dbReference>
<proteinExistence type="predicted"/>
<name>A0AAJ0B3T5_9PEZI</name>
<feature type="transmembrane region" description="Helical" evidence="1">
    <location>
        <begin position="165"/>
        <end position="188"/>
    </location>
</feature>
<comment type="caution">
    <text evidence="2">The sequence shown here is derived from an EMBL/GenBank/DDBJ whole genome shotgun (WGS) entry which is preliminary data.</text>
</comment>
<dbReference type="InterPro" id="IPR021840">
    <property type="entry name" value="DUF3433"/>
</dbReference>
<reference evidence="2" key="1">
    <citation type="submission" date="2023-06" db="EMBL/GenBank/DDBJ databases">
        <title>Genome-scale phylogeny and comparative genomics of the fungal order Sordariales.</title>
        <authorList>
            <consortium name="Lawrence Berkeley National Laboratory"/>
            <person name="Hensen N."/>
            <person name="Bonometti L."/>
            <person name="Westerberg I."/>
            <person name="Brannstrom I.O."/>
            <person name="Guillou S."/>
            <person name="Cros-Aarteil S."/>
            <person name="Calhoun S."/>
            <person name="Haridas S."/>
            <person name="Kuo A."/>
            <person name="Mondo S."/>
            <person name="Pangilinan J."/>
            <person name="Riley R."/>
            <person name="Labutti K."/>
            <person name="Andreopoulos B."/>
            <person name="Lipzen A."/>
            <person name="Chen C."/>
            <person name="Yanf M."/>
            <person name="Daum C."/>
            <person name="Ng V."/>
            <person name="Clum A."/>
            <person name="Steindorff A."/>
            <person name="Ohm R."/>
            <person name="Martin F."/>
            <person name="Silar P."/>
            <person name="Natvig D."/>
            <person name="Lalanne C."/>
            <person name="Gautier V."/>
            <person name="Ament-Velasquez S.L."/>
            <person name="Kruys A."/>
            <person name="Hutchinson M.I."/>
            <person name="Powell A.J."/>
            <person name="Barry K."/>
            <person name="Miller A.N."/>
            <person name="Grigoriev I.V."/>
            <person name="Debuchy R."/>
            <person name="Gladieux P."/>
            <person name="Thoren M.H."/>
            <person name="Johannesson H."/>
        </authorList>
    </citation>
    <scope>NUCLEOTIDE SEQUENCE</scope>
    <source>
        <strain evidence="2">PSN4</strain>
    </source>
</reference>
<feature type="transmembrane region" description="Helical" evidence="1">
    <location>
        <begin position="527"/>
        <end position="545"/>
    </location>
</feature>
<dbReference type="PANTHER" id="PTHR37544:SF1">
    <property type="entry name" value="PHOSPHORIBOSYLAMINOIMIDAZOLE-SUCCINOCARBOXAMIDE SYNTHASE"/>
    <property type="match status" value="1"/>
</dbReference>
<feature type="transmembrane region" description="Helical" evidence="1">
    <location>
        <begin position="634"/>
        <end position="654"/>
    </location>
</feature>
<keyword evidence="1" id="KW-0812">Transmembrane</keyword>
<accession>A0AAJ0B3T5</accession>
<protein>
    <submittedName>
        <fullName evidence="2">Uncharacterized protein</fullName>
    </submittedName>
</protein>
<feature type="transmembrane region" description="Helical" evidence="1">
    <location>
        <begin position="674"/>
        <end position="692"/>
    </location>
</feature>
<feature type="transmembrane region" description="Helical" evidence="1">
    <location>
        <begin position="738"/>
        <end position="762"/>
    </location>
</feature>
<dbReference type="Proteomes" id="UP001239445">
    <property type="component" value="Unassembled WGS sequence"/>
</dbReference>
<keyword evidence="1" id="KW-0472">Membrane</keyword>
<keyword evidence="3" id="KW-1185">Reference proteome</keyword>
<evidence type="ECO:0000313" key="2">
    <source>
        <dbReference type="EMBL" id="KAK1751052.1"/>
    </source>
</evidence>
<sequence length="1182" mass="128102">MSDPLPSPASVSSPRRVLTEDSFLLKEQPGPKWQTKEKDQQIEVHVESVGHPTASALRRSLYLRPYFLIGLAVLFALFVTALEVLRYVSDANQGFVSSDEGKHFLWTYGPTFAAVWGQVEYRVIQATPWLELKRRALPAKRNLLINYVSPWSVTVLYRSLSAGHFAVTLVVLGGLLLKALIIVSTGLIDLEPMRSTYETQFSLTNQFNLSRGRFESPVNPADPRVALWAFVQGEGTVQYPAGTTPEYAILSASPSTLTNGSNLTFTADLPVFSVDQTCTSFSWTFNSSTGRNTSLADIITDKNELDLLSRYCLLSDMFVPRLLFKNDTKTPYLTSEVSSRGLRQPVLNRTNIVGTECRKAVGDPYPESAGIFSSVLVPLQGNTSMASAVLCLPQYSVTRRRVTMTPGENVLDVSGEVIEKIEIPDMATAAGSLTNDILAIGEGMKLKTSILTNSWIGTMNLTTPRPDYRDFANATLLSVAFQKSFRALAALTVRTQKAVPAAKEETVPGNVTLSISRLTITSVTVRVMESLLAVLIFVALALCALHMGPRYESAPTLLDTALILARSDWLSQTLSIRGREPTDAGVAAALKGKLFYSTHNGGTAVHVEDHTPGIEEDTPETKPKWWLPMAASRTYAAVLIITTLAAIAVLEALYQVSQKQGGITEVSTVGYTRYAWLFLPTLCMASIGLAYVSMDRATQTLHPFLQLAQGKGTKDTLEFEPRSSLALVALIQTLRRRFFGLSAVIMTSILGGVLTIAASGLYTPSTTITAGAISLDPTSWFDLRTELTGTESDLWGGFAEIDILPSAFEFNNLSLPAGVYAEFAFALPDPAAAAAYHSPSSPSKLLARLPAVRVQPNCSLHDFRPLFDDKDVAGPYAQVDPPAGCLNGPGGVPVLGAKLLLGSPDSDREGYVGFRAIPYWNFSPSEGELFNSSNGDYDKLNFTTPLCLDGTRYDFFMYGFREGTVTTNLTTIRCAPYTEAVVVEGTFHFPNFTVDETAAAAPRVVGGMEEVRPWSFANRTLNSVNGAGLRALSGRDANLDDFFMTLARGRSSSAQMAALTPRDALPQMLDRITAVHQELTALTMHFSYRASPEPAVEGRPNPGPITGTIRAQLPAGRARLVQNELSTRLLEGLLAALVVFAGASWFILGREGAGVKRGEVLPLDPGSVAGRMALLAGNKEIK</sequence>
<evidence type="ECO:0000313" key="3">
    <source>
        <dbReference type="Proteomes" id="UP001239445"/>
    </source>
</evidence>
<evidence type="ECO:0000256" key="1">
    <source>
        <dbReference type="SAM" id="Phobius"/>
    </source>
</evidence>
<gene>
    <name evidence="2" type="ORF">QBC47DRAFT_364602</name>
</gene>